<evidence type="ECO:0000256" key="3">
    <source>
        <dbReference type="ARBA" id="ARBA00022777"/>
    </source>
</evidence>
<evidence type="ECO:0000313" key="8">
    <source>
        <dbReference type="EMBL" id="MBF6026046.1"/>
    </source>
</evidence>
<dbReference type="PANTHER" id="PTHR43289">
    <property type="entry name" value="MITOGEN-ACTIVATED PROTEIN KINASE KINASE KINASE 20-RELATED"/>
    <property type="match status" value="1"/>
</dbReference>
<comment type="caution">
    <text evidence="8">The sequence shown here is derived from an EMBL/GenBank/DDBJ whole genome shotgun (WGS) entry which is preliminary data.</text>
</comment>
<dbReference type="PROSITE" id="PS00108">
    <property type="entry name" value="PROTEIN_KINASE_ST"/>
    <property type="match status" value="1"/>
</dbReference>
<dbReference type="SUPFAM" id="SSF48452">
    <property type="entry name" value="TPR-like"/>
    <property type="match status" value="2"/>
</dbReference>
<dbReference type="PROSITE" id="PS50011">
    <property type="entry name" value="PROTEIN_KINASE_DOM"/>
    <property type="match status" value="1"/>
</dbReference>
<organism evidence="8 9">
    <name type="scientific">Lysobacter niastensis</name>
    <dbReference type="NCBI Taxonomy" id="380629"/>
    <lineage>
        <taxon>Bacteria</taxon>
        <taxon>Pseudomonadati</taxon>
        <taxon>Pseudomonadota</taxon>
        <taxon>Gammaproteobacteria</taxon>
        <taxon>Lysobacterales</taxon>
        <taxon>Lysobacteraceae</taxon>
        <taxon>Lysobacter</taxon>
    </lineage>
</organism>
<protein>
    <submittedName>
        <fullName evidence="8">Serine/threonine protein kinase</fullName>
    </submittedName>
</protein>
<evidence type="ECO:0000259" key="7">
    <source>
        <dbReference type="PROSITE" id="PS50011"/>
    </source>
</evidence>
<dbReference type="Pfam" id="PF13374">
    <property type="entry name" value="TPR_10"/>
    <property type="match status" value="1"/>
</dbReference>
<evidence type="ECO:0000313" key="9">
    <source>
        <dbReference type="Proteomes" id="UP001429984"/>
    </source>
</evidence>
<reference evidence="8 9" key="1">
    <citation type="submission" date="2020-11" db="EMBL/GenBank/DDBJ databases">
        <title>Draft Genome Sequence and Secondary Metabolite Biosynthetic Potential of the Lysobacter niastensis Type strain DSM 18481.</title>
        <authorList>
            <person name="Turrini P."/>
            <person name="Artuso I."/>
            <person name="Tescari M."/>
            <person name="Lugli G.A."/>
            <person name="Frangipani E."/>
            <person name="Ventura M."/>
            <person name="Visca P."/>
        </authorList>
    </citation>
    <scope>NUCLEOTIDE SEQUENCE [LARGE SCALE GENOMIC DNA]</scope>
    <source>
        <strain evidence="8 9">DSM 18481</strain>
    </source>
</reference>
<dbReference type="SUPFAM" id="SSF56112">
    <property type="entry name" value="Protein kinase-like (PK-like)"/>
    <property type="match status" value="1"/>
</dbReference>
<dbReference type="InterPro" id="IPR000719">
    <property type="entry name" value="Prot_kinase_dom"/>
</dbReference>
<evidence type="ECO:0000256" key="5">
    <source>
        <dbReference type="PROSITE-ProRule" id="PRU10141"/>
    </source>
</evidence>
<name>A0ABS0BE52_9GAMM</name>
<keyword evidence="2 5" id="KW-0547">Nucleotide-binding</keyword>
<feature type="domain" description="Protein kinase" evidence="7">
    <location>
        <begin position="76"/>
        <end position="360"/>
    </location>
</feature>
<accession>A0ABS0BE52</accession>
<dbReference type="InterPro" id="IPR017441">
    <property type="entry name" value="Protein_kinase_ATP_BS"/>
</dbReference>
<dbReference type="GO" id="GO:0004674">
    <property type="term" value="F:protein serine/threonine kinase activity"/>
    <property type="evidence" value="ECO:0007669"/>
    <property type="project" value="UniProtKB-KW"/>
</dbReference>
<keyword evidence="4 5" id="KW-0067">ATP-binding</keyword>
<evidence type="ECO:0000256" key="6">
    <source>
        <dbReference type="SAM" id="Phobius"/>
    </source>
</evidence>
<keyword evidence="9" id="KW-1185">Reference proteome</keyword>
<sequence length="940" mass="103797">MDTERWQRLSPLLDTLFELDVDERVERLRTLREADPVLADEIESLMSLEQDSQDFMAEPLIAPMMGARAGSEIGPYRLESLLGEGGMGQVWLAARADGLYQRRVALKLLRPGLTDTNLRLRFSRERQILARLAHPHIARLLDAGVSSDGLPYLALEYVEGEPITDYCRNHRTPLEARLRMFQQICDAVSHAHANLIVHRDLKPSNILVTPGGDIRLLDFGIAKLLDNDAPMVEQTRTGVRTFTLHYAAPEQIRGEPVTTMTDVYSLGVVLYELLTDTKPYKLKRQTDAEWEEAILATDPLRPSQTVLRHAEDAETDTPLLRRRARQLAGDLDNIVLKTLSKRPEQRYPSVEALALDLERYESGRPVQAQAQSLGYRVNKYVHRHRWALATGTMVAGVLSMALMIVAWQAREAVAEASRAQAMQDFMVGLFASAGGSAEGQSLDLRGLLDAAVERGNRELARQPRARAELFGVIARGRIGLGDYREAKVLLDRQAAIITNTDSIPLSLRLESLTLRGQVLAQLGDARQCIDLMQPQLVTVRREQAQLPTQAGGFYSQLGRCRRANAERQGARQLFERSLALRREIGDTVGEVENRMDLAGLQVDTGADAIAMTQYRDALAQLRRAAGDRHPLLIPLHRNLAALERSIGQPQAAERDLIGALAIALDLSGAQHPLTLQVRRELAGARIDQGHFADAARELREVRRRLVERNGPAHESLADAEHQLGAVEWELGQSDDALASLSRAAVLYRSGGHEAALASVRFDQAVVLHELGRDAQARPLLQESRRLRELHFGADHPVVGDTDRLLGEVLVEVGEHAAGMGHLANAVRLTRNGYGPTHAGTRRAELALARQQARDGDEGALERLDSLAAMTPKDPALRQVAWLAGGYAAQLRCSGPDQARAAQTLNTLRGRVQQLQPDGSAVAREIASLTSECQAERVARR</sequence>
<keyword evidence="6" id="KW-1133">Transmembrane helix</keyword>
<dbReference type="PROSITE" id="PS00107">
    <property type="entry name" value="PROTEIN_KINASE_ATP"/>
    <property type="match status" value="1"/>
</dbReference>
<dbReference type="SMART" id="SM00220">
    <property type="entry name" value="S_TKc"/>
    <property type="match status" value="1"/>
</dbReference>
<evidence type="ECO:0000256" key="1">
    <source>
        <dbReference type="ARBA" id="ARBA00022679"/>
    </source>
</evidence>
<dbReference type="Gene3D" id="1.10.510.10">
    <property type="entry name" value="Transferase(Phosphotransferase) domain 1"/>
    <property type="match status" value="1"/>
</dbReference>
<keyword evidence="3 8" id="KW-0418">Kinase</keyword>
<dbReference type="CDD" id="cd14014">
    <property type="entry name" value="STKc_PknB_like"/>
    <property type="match status" value="1"/>
</dbReference>
<dbReference type="RefSeq" id="WP_194932644.1">
    <property type="nucleotide sequence ID" value="NZ_JADLZT010000013.1"/>
</dbReference>
<evidence type="ECO:0000256" key="2">
    <source>
        <dbReference type="ARBA" id="ARBA00022741"/>
    </source>
</evidence>
<keyword evidence="1" id="KW-0808">Transferase</keyword>
<dbReference type="Gene3D" id="1.25.40.10">
    <property type="entry name" value="Tetratricopeptide repeat domain"/>
    <property type="match status" value="3"/>
</dbReference>
<dbReference type="PANTHER" id="PTHR43289:SF34">
    <property type="entry name" value="SERINE_THREONINE-PROTEIN KINASE YBDM-RELATED"/>
    <property type="match status" value="1"/>
</dbReference>
<keyword evidence="6" id="KW-0812">Transmembrane</keyword>
<keyword evidence="8" id="KW-0723">Serine/threonine-protein kinase</keyword>
<gene>
    <name evidence="8" type="ORF">IU514_18605</name>
</gene>
<feature type="binding site" evidence="5">
    <location>
        <position position="107"/>
    </location>
    <ligand>
        <name>ATP</name>
        <dbReference type="ChEBI" id="CHEBI:30616"/>
    </ligand>
</feature>
<dbReference type="InterPro" id="IPR011990">
    <property type="entry name" value="TPR-like_helical_dom_sf"/>
</dbReference>
<dbReference type="Proteomes" id="UP001429984">
    <property type="component" value="Unassembled WGS sequence"/>
</dbReference>
<dbReference type="InterPro" id="IPR011009">
    <property type="entry name" value="Kinase-like_dom_sf"/>
</dbReference>
<proteinExistence type="predicted"/>
<feature type="transmembrane region" description="Helical" evidence="6">
    <location>
        <begin position="386"/>
        <end position="407"/>
    </location>
</feature>
<keyword evidence="6" id="KW-0472">Membrane</keyword>
<dbReference type="Gene3D" id="3.30.200.20">
    <property type="entry name" value="Phosphorylase Kinase, domain 1"/>
    <property type="match status" value="1"/>
</dbReference>
<dbReference type="Pfam" id="PF00069">
    <property type="entry name" value="Pkinase"/>
    <property type="match status" value="1"/>
</dbReference>
<dbReference type="EMBL" id="JADLZT010000013">
    <property type="protein sequence ID" value="MBF6026046.1"/>
    <property type="molecule type" value="Genomic_DNA"/>
</dbReference>
<evidence type="ECO:0000256" key="4">
    <source>
        <dbReference type="ARBA" id="ARBA00022840"/>
    </source>
</evidence>
<dbReference type="InterPro" id="IPR008271">
    <property type="entry name" value="Ser/Thr_kinase_AS"/>
</dbReference>
<dbReference type="Pfam" id="PF13424">
    <property type="entry name" value="TPR_12"/>
    <property type="match status" value="1"/>
</dbReference>